<keyword evidence="3" id="KW-1185">Reference proteome</keyword>
<feature type="region of interest" description="Disordered" evidence="1">
    <location>
        <begin position="230"/>
        <end position="251"/>
    </location>
</feature>
<feature type="compositionally biased region" description="Basic and acidic residues" evidence="1">
    <location>
        <begin position="238"/>
        <end position="251"/>
    </location>
</feature>
<dbReference type="AlphaFoldDB" id="A0A5C4N409"/>
<evidence type="ECO:0000256" key="1">
    <source>
        <dbReference type="SAM" id="MobiDB-lite"/>
    </source>
</evidence>
<dbReference type="OrthoDB" id="7467461at2"/>
<proteinExistence type="predicted"/>
<name>A0A5C4N409_9RHOB</name>
<protein>
    <submittedName>
        <fullName evidence="2">Helix-turn-helix domain-containing protein</fullName>
    </submittedName>
</protein>
<dbReference type="RefSeq" id="WP_139083653.1">
    <property type="nucleotide sequence ID" value="NZ_VDFV01000065.1"/>
</dbReference>
<evidence type="ECO:0000313" key="3">
    <source>
        <dbReference type="Proteomes" id="UP000305709"/>
    </source>
</evidence>
<organism evidence="2 3">
    <name type="scientific">Rubellimicrobium roseum</name>
    <dbReference type="NCBI Taxonomy" id="687525"/>
    <lineage>
        <taxon>Bacteria</taxon>
        <taxon>Pseudomonadati</taxon>
        <taxon>Pseudomonadota</taxon>
        <taxon>Alphaproteobacteria</taxon>
        <taxon>Rhodobacterales</taxon>
        <taxon>Roseobacteraceae</taxon>
        <taxon>Rubellimicrobium</taxon>
    </lineage>
</organism>
<dbReference type="EMBL" id="VDFV01000065">
    <property type="protein sequence ID" value="TNC61564.1"/>
    <property type="molecule type" value="Genomic_DNA"/>
</dbReference>
<sequence length="251" mass="27686">MMREIGAVLDGGPGGRAAGAGRRGRARDPVRRGSRLVGTCEGAWWRPVARPEVRRVVLAAKRYELAGRQAGRRRGPLGHVGLEVLELLANLVSYRSGRLEPSILYLMGKLRRSKDAVVRALAALREHGFLDWLRRHEKVEVLEDAPGPRVRQVSNAYRLSLPARAAQLLGHWLSSSPPLPDDVAQEREDRAAWLREHKAALPLSELPLAEVEDDRLARVLGELGRAVEAKARAARGAQADRGEERGRPAFS</sequence>
<accession>A0A5C4N409</accession>
<reference evidence="2 3" key="1">
    <citation type="submission" date="2019-06" db="EMBL/GenBank/DDBJ databases">
        <authorList>
            <person name="Jiang L."/>
        </authorList>
    </citation>
    <scope>NUCLEOTIDE SEQUENCE [LARGE SCALE GENOMIC DNA]</scope>
    <source>
        <strain evidence="2 3">YIM 48858</strain>
    </source>
</reference>
<feature type="compositionally biased region" description="Gly residues" evidence="1">
    <location>
        <begin position="9"/>
        <end position="18"/>
    </location>
</feature>
<gene>
    <name evidence="2" type="ORF">FHG71_21000</name>
</gene>
<evidence type="ECO:0000313" key="2">
    <source>
        <dbReference type="EMBL" id="TNC61564.1"/>
    </source>
</evidence>
<dbReference type="Proteomes" id="UP000305709">
    <property type="component" value="Unassembled WGS sequence"/>
</dbReference>
<feature type="region of interest" description="Disordered" evidence="1">
    <location>
        <begin position="1"/>
        <end position="30"/>
    </location>
</feature>
<comment type="caution">
    <text evidence="2">The sequence shown here is derived from an EMBL/GenBank/DDBJ whole genome shotgun (WGS) entry which is preliminary data.</text>
</comment>